<accession>A0A3Q4HG06</accession>
<dbReference type="OMA" id="WIKQLAC"/>
<dbReference type="GeneTree" id="ENSGT00940000163863"/>
<evidence type="ECO:0000256" key="5">
    <source>
        <dbReference type="ARBA" id="ARBA00037982"/>
    </source>
</evidence>
<dbReference type="InterPro" id="IPR050339">
    <property type="entry name" value="CC_SR_Kinase"/>
</dbReference>
<dbReference type="STRING" id="32507.ENSNBRP00000015762"/>
<dbReference type="InterPro" id="IPR000719">
    <property type="entry name" value="Prot_kinase_dom"/>
</dbReference>
<dbReference type="SMART" id="SM00220">
    <property type="entry name" value="S_TKc"/>
    <property type="match status" value="1"/>
</dbReference>
<evidence type="ECO:0000256" key="2">
    <source>
        <dbReference type="ARBA" id="ARBA00022741"/>
    </source>
</evidence>
<reference evidence="8" key="2">
    <citation type="submission" date="2025-09" db="UniProtKB">
        <authorList>
            <consortium name="Ensembl"/>
        </authorList>
    </citation>
    <scope>IDENTIFICATION</scope>
</reference>
<evidence type="ECO:0000256" key="1">
    <source>
        <dbReference type="ARBA" id="ARBA00022679"/>
    </source>
</evidence>
<evidence type="ECO:0000256" key="4">
    <source>
        <dbReference type="ARBA" id="ARBA00022840"/>
    </source>
</evidence>
<dbReference type="GO" id="GO:0004694">
    <property type="term" value="F:eukaryotic translation initiation factor 2alpha kinase activity"/>
    <property type="evidence" value="ECO:0007669"/>
    <property type="project" value="TreeGrafter"/>
</dbReference>
<comment type="similarity">
    <text evidence="5">Belongs to the protein kinase superfamily. Ser/Thr protein kinase family. GCN2 subfamily.</text>
</comment>
<keyword evidence="9" id="KW-1185">Reference proteome</keyword>
<dbReference type="Gene3D" id="3.30.200.20">
    <property type="entry name" value="Phosphorylase Kinase, domain 1"/>
    <property type="match status" value="1"/>
</dbReference>
<evidence type="ECO:0000256" key="6">
    <source>
        <dbReference type="SAM" id="MobiDB-lite"/>
    </source>
</evidence>
<feature type="domain" description="Protein kinase" evidence="7">
    <location>
        <begin position="31"/>
        <end position="253"/>
    </location>
</feature>
<evidence type="ECO:0000259" key="7">
    <source>
        <dbReference type="PROSITE" id="PS50011"/>
    </source>
</evidence>
<evidence type="ECO:0000313" key="9">
    <source>
        <dbReference type="Proteomes" id="UP000261580"/>
    </source>
</evidence>
<proteinExistence type="inferred from homology"/>
<dbReference type="InterPro" id="IPR008271">
    <property type="entry name" value="Ser/Thr_kinase_AS"/>
</dbReference>
<dbReference type="SUPFAM" id="SSF56112">
    <property type="entry name" value="Protein kinase-like (PK-like)"/>
    <property type="match status" value="1"/>
</dbReference>
<name>A0A3Q4HG06_NEOBR</name>
<dbReference type="Bgee" id="ENSNBRG00000012179">
    <property type="expression patterns" value="Expressed in zone of skin and 7 other cell types or tissues"/>
</dbReference>
<dbReference type="PROSITE" id="PS00108">
    <property type="entry name" value="PROTEIN_KINASE_ST"/>
    <property type="match status" value="1"/>
</dbReference>
<dbReference type="GO" id="GO:0005524">
    <property type="term" value="F:ATP binding"/>
    <property type="evidence" value="ECO:0007669"/>
    <property type="project" value="UniProtKB-KW"/>
</dbReference>
<dbReference type="PANTHER" id="PTHR11042">
    <property type="entry name" value="EUKARYOTIC TRANSLATION INITIATION FACTOR 2-ALPHA KINASE EIF2-ALPHA KINASE -RELATED"/>
    <property type="match status" value="1"/>
</dbReference>
<sequence length="253" mass="29089">MRYIDSSAASESLSLQLEENPNVFAKCHAHFDSIECLAKGGYGHVFKARDKLVKKYYAVKIVHHEEKALREVGALSDLNHSNIVRYYKCWLEDSEYQSSSSSSQKYLYIMMELCDDKTLKDWITEKNEKTLEESIRRAESLPIMQQIVSGVECIHSHRLIHRDLKPTNIMFGKDGKVKIGDFGLVATETDDNDENQSERTEKTGTKSYMAPEQVRSLYGSEVDIFPLGLIYFELLWKMCYGHERGKKPKLTDA</sequence>
<feature type="region of interest" description="Disordered" evidence="6">
    <location>
        <begin position="188"/>
        <end position="207"/>
    </location>
</feature>
<dbReference type="AlphaFoldDB" id="A0A3Q4HG06"/>
<reference evidence="8" key="1">
    <citation type="submission" date="2025-08" db="UniProtKB">
        <authorList>
            <consortium name="Ensembl"/>
        </authorList>
    </citation>
    <scope>IDENTIFICATION</scope>
</reference>
<evidence type="ECO:0000256" key="3">
    <source>
        <dbReference type="ARBA" id="ARBA00022777"/>
    </source>
</evidence>
<dbReference type="Pfam" id="PF00069">
    <property type="entry name" value="Pkinase"/>
    <property type="match status" value="1"/>
</dbReference>
<keyword evidence="3" id="KW-0418">Kinase</keyword>
<dbReference type="Ensembl" id="ENSNBRT00000016187.1">
    <property type="protein sequence ID" value="ENSNBRP00000015762.1"/>
    <property type="gene ID" value="ENSNBRG00000012179.1"/>
</dbReference>
<dbReference type="InterPro" id="IPR011009">
    <property type="entry name" value="Kinase-like_dom_sf"/>
</dbReference>
<keyword evidence="1" id="KW-0808">Transferase</keyword>
<dbReference type="Proteomes" id="UP000261580">
    <property type="component" value="Unassembled WGS sequence"/>
</dbReference>
<dbReference type="PANTHER" id="PTHR11042:SF91">
    <property type="entry name" value="EUKARYOTIC TRANSLATION INITIATION FACTOR 2-ALPHA KINASE"/>
    <property type="match status" value="1"/>
</dbReference>
<keyword evidence="2" id="KW-0547">Nucleotide-binding</keyword>
<evidence type="ECO:0000313" key="8">
    <source>
        <dbReference type="Ensembl" id="ENSNBRP00000015762.1"/>
    </source>
</evidence>
<dbReference type="PROSITE" id="PS50011">
    <property type="entry name" value="PROTEIN_KINASE_DOM"/>
    <property type="match status" value="1"/>
</dbReference>
<keyword evidence="4" id="KW-0067">ATP-binding</keyword>
<dbReference type="Gene3D" id="1.10.510.10">
    <property type="entry name" value="Transferase(Phosphotransferase) domain 1"/>
    <property type="match status" value="1"/>
</dbReference>
<dbReference type="GO" id="GO:0005737">
    <property type="term" value="C:cytoplasm"/>
    <property type="evidence" value="ECO:0007669"/>
    <property type="project" value="TreeGrafter"/>
</dbReference>
<dbReference type="GO" id="GO:0005634">
    <property type="term" value="C:nucleus"/>
    <property type="evidence" value="ECO:0007669"/>
    <property type="project" value="TreeGrafter"/>
</dbReference>
<protein>
    <recommendedName>
        <fullName evidence="7">Protein kinase domain-containing protein</fullName>
    </recommendedName>
</protein>
<organism evidence="8 9">
    <name type="scientific">Neolamprologus brichardi</name>
    <name type="common">Fairy cichlid</name>
    <name type="synonym">Lamprologus brichardi</name>
    <dbReference type="NCBI Taxonomy" id="32507"/>
    <lineage>
        <taxon>Eukaryota</taxon>
        <taxon>Metazoa</taxon>
        <taxon>Chordata</taxon>
        <taxon>Craniata</taxon>
        <taxon>Vertebrata</taxon>
        <taxon>Euteleostomi</taxon>
        <taxon>Actinopterygii</taxon>
        <taxon>Neopterygii</taxon>
        <taxon>Teleostei</taxon>
        <taxon>Neoteleostei</taxon>
        <taxon>Acanthomorphata</taxon>
        <taxon>Ovalentaria</taxon>
        <taxon>Cichlomorphae</taxon>
        <taxon>Cichliformes</taxon>
        <taxon>Cichlidae</taxon>
        <taxon>African cichlids</taxon>
        <taxon>Pseudocrenilabrinae</taxon>
        <taxon>Lamprologini</taxon>
        <taxon>Neolamprologus</taxon>
    </lineage>
</organism>